<evidence type="ECO:0000256" key="3">
    <source>
        <dbReference type="SAM" id="MobiDB-lite"/>
    </source>
</evidence>
<organism evidence="6 7">
    <name type="scientific">Chaetoceros tenuissimus</name>
    <dbReference type="NCBI Taxonomy" id="426638"/>
    <lineage>
        <taxon>Eukaryota</taxon>
        <taxon>Sar</taxon>
        <taxon>Stramenopiles</taxon>
        <taxon>Ochrophyta</taxon>
        <taxon>Bacillariophyta</taxon>
        <taxon>Coscinodiscophyceae</taxon>
        <taxon>Chaetocerotophycidae</taxon>
        <taxon>Chaetocerotales</taxon>
        <taxon>Chaetocerotaceae</taxon>
        <taxon>Chaetoceros</taxon>
    </lineage>
</organism>
<evidence type="ECO:0000259" key="5">
    <source>
        <dbReference type="Pfam" id="PF10374"/>
    </source>
</evidence>
<evidence type="ECO:0000313" key="7">
    <source>
        <dbReference type="Proteomes" id="UP001054902"/>
    </source>
</evidence>
<evidence type="ECO:0000256" key="2">
    <source>
        <dbReference type="SAM" id="Coils"/>
    </source>
</evidence>
<evidence type="ECO:0000259" key="4">
    <source>
        <dbReference type="Pfam" id="PF10373"/>
    </source>
</evidence>
<dbReference type="InterPro" id="IPR011990">
    <property type="entry name" value="TPR-like_helical_dom_sf"/>
</dbReference>
<dbReference type="GO" id="GO:0000184">
    <property type="term" value="P:nuclear-transcribed mRNA catabolic process, nonsense-mediated decay"/>
    <property type="evidence" value="ECO:0007669"/>
    <property type="project" value="TreeGrafter"/>
</dbReference>
<comment type="caution">
    <text evidence="6">The sequence shown here is derived from an EMBL/GenBank/DDBJ whole genome shotgun (WGS) entry which is preliminary data.</text>
</comment>
<accession>A0AAD3CY55</accession>
<dbReference type="InterPro" id="IPR018834">
    <property type="entry name" value="DNA/RNA-bd_Est1-type"/>
</dbReference>
<feature type="region of interest" description="Disordered" evidence="3">
    <location>
        <begin position="667"/>
        <end position="748"/>
    </location>
</feature>
<dbReference type="Pfam" id="PF10373">
    <property type="entry name" value="EST1_DNA_bind"/>
    <property type="match status" value="1"/>
</dbReference>
<dbReference type="InterPro" id="IPR019458">
    <property type="entry name" value="Est1-like_N"/>
</dbReference>
<feature type="repeat" description="TPR" evidence="1">
    <location>
        <begin position="167"/>
        <end position="200"/>
    </location>
</feature>
<reference evidence="6 7" key="1">
    <citation type="journal article" date="2021" name="Sci. Rep.">
        <title>The genome of the diatom Chaetoceros tenuissimus carries an ancient integrated fragment of an extant virus.</title>
        <authorList>
            <person name="Hongo Y."/>
            <person name="Kimura K."/>
            <person name="Takaki Y."/>
            <person name="Yoshida Y."/>
            <person name="Baba S."/>
            <person name="Kobayashi G."/>
            <person name="Nagasaki K."/>
            <person name="Hano T."/>
            <person name="Tomaru Y."/>
        </authorList>
    </citation>
    <scope>NUCLEOTIDE SEQUENCE [LARGE SCALE GENOMIC DNA]</scope>
    <source>
        <strain evidence="6 7">NIES-3715</strain>
    </source>
</reference>
<feature type="compositionally biased region" description="Polar residues" evidence="3">
    <location>
        <begin position="728"/>
        <end position="748"/>
    </location>
</feature>
<proteinExistence type="predicted"/>
<dbReference type="Gene3D" id="1.25.40.10">
    <property type="entry name" value="Tetratricopeptide repeat domain"/>
    <property type="match status" value="1"/>
</dbReference>
<feature type="domain" description="Telomerase activating protein Est1-like N-terminal" evidence="5">
    <location>
        <begin position="66"/>
        <end position="183"/>
    </location>
</feature>
<keyword evidence="1" id="KW-0802">TPR repeat</keyword>
<dbReference type="GO" id="GO:0005697">
    <property type="term" value="C:telomerase holoenzyme complex"/>
    <property type="evidence" value="ECO:0007669"/>
    <property type="project" value="TreeGrafter"/>
</dbReference>
<protein>
    <recommendedName>
        <fullName evidence="8">Protein SMG7</fullName>
    </recommendedName>
</protein>
<feature type="compositionally biased region" description="Low complexity" evidence="3">
    <location>
        <begin position="716"/>
        <end position="727"/>
    </location>
</feature>
<feature type="compositionally biased region" description="Pro residues" evidence="3">
    <location>
        <begin position="705"/>
        <end position="714"/>
    </location>
</feature>
<keyword evidence="2" id="KW-0175">Coiled coil</keyword>
<evidence type="ECO:0000256" key="1">
    <source>
        <dbReference type="PROSITE-ProRule" id="PRU00339"/>
    </source>
</evidence>
<evidence type="ECO:0008006" key="8">
    <source>
        <dbReference type="Google" id="ProtNLM"/>
    </source>
</evidence>
<dbReference type="EMBL" id="BLLK01000046">
    <property type="protein sequence ID" value="GFH53065.1"/>
    <property type="molecule type" value="Genomic_DNA"/>
</dbReference>
<dbReference type="InterPro" id="IPR045153">
    <property type="entry name" value="Est1/Ebs1-like"/>
</dbReference>
<dbReference type="AlphaFoldDB" id="A0AAD3CY55"/>
<dbReference type="GO" id="GO:0042162">
    <property type="term" value="F:telomeric DNA binding"/>
    <property type="evidence" value="ECO:0007669"/>
    <property type="project" value="TreeGrafter"/>
</dbReference>
<evidence type="ECO:0000313" key="6">
    <source>
        <dbReference type="EMBL" id="GFH53065.1"/>
    </source>
</evidence>
<dbReference type="PANTHER" id="PTHR15696:SF0">
    <property type="entry name" value="TELOMERASE-BINDING PROTEIN EST1A"/>
    <property type="match status" value="1"/>
</dbReference>
<name>A0AAD3CY55_9STRA</name>
<feature type="domain" description="DNA/RNA-binding" evidence="4">
    <location>
        <begin position="186"/>
        <end position="455"/>
    </location>
</feature>
<dbReference type="InterPro" id="IPR019734">
    <property type="entry name" value="TPR_rpt"/>
</dbReference>
<keyword evidence="7" id="KW-1185">Reference proteome</keyword>
<feature type="coiled-coil region" evidence="2">
    <location>
        <begin position="4"/>
        <end position="38"/>
    </location>
</feature>
<dbReference type="GO" id="GO:0070034">
    <property type="term" value="F:telomerase RNA binding"/>
    <property type="evidence" value="ECO:0007669"/>
    <property type="project" value="TreeGrafter"/>
</dbReference>
<dbReference type="Proteomes" id="UP001054902">
    <property type="component" value="Unassembled WGS sequence"/>
</dbReference>
<dbReference type="PANTHER" id="PTHR15696">
    <property type="entry name" value="SMG-7 SUPPRESSOR WITH MORPHOLOGICAL EFFECT ON GENITALIA PROTEIN 7"/>
    <property type="match status" value="1"/>
</dbReference>
<gene>
    <name evidence="6" type="ORF">CTEN210_09541</name>
</gene>
<dbReference type="SUPFAM" id="SSF48452">
    <property type="entry name" value="TPR-like"/>
    <property type="match status" value="1"/>
</dbReference>
<sequence length="866" mass="96295">MSSQSQTQQEIASELENAAKLEAELKSLVVTNAKTEGKAAELRIKLCESFSDVLLSDCTAALRKDVTGRLWYSCFYNRIGELRKRIAKEKSRVKKAKQAGAAHDDLLVRVKNAEESLKTFIKEGITLYNFLIDRLQGSLLPCNNSQIQSQNSEASQPYSKGVIPALHKLYIHLGDMHRYGSEFTEAEKAYLQASKLAPGKGNPYNQMAVVAQMKETNGHPLPAMALYWYCRSLASKEVFETSKSNAERLFAANEKWLAKNGHEFDSDSPSLKDKLFDSFKEQAKTIKSTASRMVLSRFVLYHGKLFQNDTDDLQEELLLERFCEILDINPFGDGLIVKLVTINVFSIWNSVVEKHRNASKIAYMYLLRFACHICSSLEIILEKTESKLVDGKKATNIRLFGPLLLAFEFISNDMTSSDNSCFKEHEDDKELKRVLYEFWSSIAKIASKFFDESRLSTMIDMETLKDDTSSLPDEFRSLSLGCKPFSFLDKCESDKKSAYIDQTAAVEALGLEVSNTQSQATPKKKSNGTEKSQEKLILETRVKLARFMMLLTNHIKAGNLIHSEDGQIVAAPMTEDETEADENMGTDIAEFSNDGISPIGSQSNTDKLVENVSSQSTSDVLVYKQSAEGKPALLVPTALLGEENLNKDEETGADMDDGSDLLKLSSIIDSNMKKKQKQSPSIEEEMKFHNSPMVPPPQSLSFNTPSPPVGPPPGFQSSNPPSQNYQSGLPQASLGNSFPPQAQQSPMFSQLGNMPATQQTNMNTVPPPGFNQMNSNSFNLPQTRNPFASRLHSSYGVNQASNNFLRQTSFGSNDESYLNDLTLNDNEDPFGLRALGIFSDDNNAKGNLGENTFNPNQVTRNPFHLG</sequence>
<dbReference type="PROSITE" id="PS50005">
    <property type="entry name" value="TPR"/>
    <property type="match status" value="1"/>
</dbReference>
<dbReference type="Pfam" id="PF10374">
    <property type="entry name" value="EST1"/>
    <property type="match status" value="1"/>
</dbReference>